<name>A0A3E5GQ18_9FIRM</name>
<evidence type="ECO:0000313" key="1">
    <source>
        <dbReference type="EMBL" id="RGO47664.1"/>
    </source>
</evidence>
<evidence type="ECO:0000313" key="2">
    <source>
        <dbReference type="Proteomes" id="UP000261055"/>
    </source>
</evidence>
<keyword evidence="2" id="KW-1185">Reference proteome</keyword>
<protein>
    <submittedName>
        <fullName evidence="1">Uncharacterized protein</fullName>
    </submittedName>
</protein>
<dbReference type="Proteomes" id="UP000261055">
    <property type="component" value="Unassembled WGS sequence"/>
</dbReference>
<reference evidence="1 2" key="1">
    <citation type="submission" date="2018-08" db="EMBL/GenBank/DDBJ databases">
        <title>A genome reference for cultivated species of the human gut microbiota.</title>
        <authorList>
            <person name="Zou Y."/>
            <person name="Xue W."/>
            <person name="Luo G."/>
        </authorList>
    </citation>
    <scope>NUCLEOTIDE SEQUENCE [LARGE SCALE GENOMIC DNA]</scope>
    <source>
        <strain evidence="1 2">OM02-12</strain>
    </source>
</reference>
<comment type="caution">
    <text evidence="1">The sequence shown here is derived from an EMBL/GenBank/DDBJ whole genome shotgun (WGS) entry which is preliminary data.</text>
</comment>
<dbReference type="AlphaFoldDB" id="A0A3E5GQ18"/>
<dbReference type="RefSeq" id="WP_117614099.1">
    <property type="nucleotide sequence ID" value="NZ_QSVQ01000020.1"/>
</dbReference>
<organism evidence="1 2">
    <name type="scientific">Dorea formicigenerans</name>
    <dbReference type="NCBI Taxonomy" id="39486"/>
    <lineage>
        <taxon>Bacteria</taxon>
        <taxon>Bacillati</taxon>
        <taxon>Bacillota</taxon>
        <taxon>Clostridia</taxon>
        <taxon>Lachnospirales</taxon>
        <taxon>Lachnospiraceae</taxon>
        <taxon>Dorea</taxon>
    </lineage>
</organism>
<proteinExistence type="predicted"/>
<dbReference type="EMBL" id="QSVQ01000020">
    <property type="protein sequence ID" value="RGO47664.1"/>
    <property type="molecule type" value="Genomic_DNA"/>
</dbReference>
<gene>
    <name evidence="1" type="ORF">DXB12_13945</name>
</gene>
<sequence>MLKFITCFKIRKKVKMLGGGDVLDILVFITTMCEAAAEKISKEKNMDYEDAIKFVVDSIEEGCNLLKE</sequence>
<accession>A0A3E5GQ18</accession>